<dbReference type="PANTHER" id="PTHR24422:SF10">
    <property type="entry name" value="CHEMOTAXIS PROTEIN METHYLTRANSFERASE 2"/>
    <property type="match status" value="1"/>
</dbReference>
<dbReference type="Pfam" id="PF00015">
    <property type="entry name" value="MCPsignal"/>
    <property type="match status" value="1"/>
</dbReference>
<dbReference type="SUPFAM" id="SSF58104">
    <property type="entry name" value="Methyl-accepting chemotaxis protein (MCP) signaling domain"/>
    <property type="match status" value="1"/>
</dbReference>
<dbReference type="GO" id="GO:0007165">
    <property type="term" value="P:signal transduction"/>
    <property type="evidence" value="ECO:0007669"/>
    <property type="project" value="UniProtKB-KW"/>
</dbReference>
<sequence>MARAARDRTRSAEYRSKLKAIDRSQICIEFDLSGRILDANTNFAEATGYAREELRGRHHSIFMPAEEKHSVEYEAFWERLNRGEFERGEYHRIAKDGSDLWFQATYNPILDIDGRPVKILKIANDVTVMRNRERVEAARMRRLQEQSEGRRVTLEETNRELVPIVAAIDTIAKQTSLLALNATIEAARAGDAGKGFAVVASEVKALSMTTKAATDRAAALLRGAGGLPDICEPPANDPVRA</sequence>
<dbReference type="PRINTS" id="PR00260">
    <property type="entry name" value="CHEMTRNSDUCR"/>
</dbReference>
<feature type="domain" description="PAC" evidence="4">
    <location>
        <begin position="86"/>
        <end position="138"/>
    </location>
</feature>
<geneLocation type="plasmid" evidence="6"/>
<evidence type="ECO:0000259" key="2">
    <source>
        <dbReference type="PROSITE" id="PS50111"/>
    </source>
</evidence>
<evidence type="ECO:0000313" key="5">
    <source>
        <dbReference type="EMBL" id="AOH87293.1"/>
    </source>
</evidence>
<keyword evidence="6" id="KW-1185">Reference proteome</keyword>
<evidence type="ECO:0000256" key="1">
    <source>
        <dbReference type="PROSITE-ProRule" id="PRU00284"/>
    </source>
</evidence>
<dbReference type="InterPro" id="IPR035965">
    <property type="entry name" value="PAS-like_dom_sf"/>
</dbReference>
<dbReference type="GO" id="GO:0016020">
    <property type="term" value="C:membrane"/>
    <property type="evidence" value="ECO:0007669"/>
    <property type="project" value="InterPro"/>
</dbReference>
<dbReference type="EMBL" id="CP014169">
    <property type="protein sequence ID" value="AOH87293.1"/>
    <property type="molecule type" value="Genomic_DNA"/>
</dbReference>
<evidence type="ECO:0000259" key="4">
    <source>
        <dbReference type="PROSITE" id="PS50113"/>
    </source>
</evidence>
<dbReference type="InterPro" id="IPR000700">
    <property type="entry name" value="PAS-assoc_C"/>
</dbReference>
<dbReference type="InterPro" id="IPR050903">
    <property type="entry name" value="Bact_Chemotaxis_MeTrfase"/>
</dbReference>
<dbReference type="InterPro" id="IPR004090">
    <property type="entry name" value="Chemotax_Me-accpt_rcpt"/>
</dbReference>
<dbReference type="Pfam" id="PF08447">
    <property type="entry name" value="PAS_3"/>
    <property type="match status" value="1"/>
</dbReference>
<keyword evidence="5" id="KW-0614">Plasmid</keyword>
<keyword evidence="1" id="KW-0807">Transducer</keyword>
<dbReference type="NCBIfam" id="TIGR00229">
    <property type="entry name" value="sensory_box"/>
    <property type="match status" value="1"/>
</dbReference>
<proteinExistence type="predicted"/>
<dbReference type="InterPro" id="IPR004089">
    <property type="entry name" value="MCPsignal_dom"/>
</dbReference>
<dbReference type="Proteomes" id="UP000094256">
    <property type="component" value="Plasmid unnamed"/>
</dbReference>
<dbReference type="PROSITE" id="PS50113">
    <property type="entry name" value="PAC"/>
    <property type="match status" value="1"/>
</dbReference>
<feature type="domain" description="PAS" evidence="3">
    <location>
        <begin position="31"/>
        <end position="64"/>
    </location>
</feature>
<protein>
    <recommendedName>
        <fullName evidence="7">Chemotaxis protein</fullName>
    </recommendedName>
</protein>
<evidence type="ECO:0000259" key="3">
    <source>
        <dbReference type="PROSITE" id="PS50112"/>
    </source>
</evidence>
<dbReference type="AlphaFoldDB" id="A0A1B3ZIP4"/>
<accession>A0A1B3ZIP4</accession>
<organism evidence="5 6">
    <name type="scientific">Sphingomonas panacis</name>
    <dbReference type="NCBI Taxonomy" id="1560345"/>
    <lineage>
        <taxon>Bacteria</taxon>
        <taxon>Pseudomonadati</taxon>
        <taxon>Pseudomonadota</taxon>
        <taxon>Alphaproteobacteria</taxon>
        <taxon>Sphingomonadales</taxon>
        <taxon>Sphingomonadaceae</taxon>
        <taxon>Sphingomonas</taxon>
    </lineage>
</organism>
<evidence type="ECO:0000313" key="6">
    <source>
        <dbReference type="Proteomes" id="UP000094256"/>
    </source>
</evidence>
<dbReference type="InterPro" id="IPR013655">
    <property type="entry name" value="PAS_fold_3"/>
</dbReference>
<dbReference type="PANTHER" id="PTHR24422">
    <property type="entry name" value="CHEMOTAXIS PROTEIN METHYLTRANSFERASE"/>
    <property type="match status" value="1"/>
</dbReference>
<reference evidence="5 6" key="1">
    <citation type="submission" date="2016-01" db="EMBL/GenBank/DDBJ databases">
        <title>Complete genome and mega plasmid sequence of Sphingomonas panacis DCY99 elicits systemic resistance in rice to Xanthomonas oryzae.</title>
        <authorList>
            <person name="Kim Y.J."/>
            <person name="Yang D.C."/>
            <person name="Sing P."/>
        </authorList>
    </citation>
    <scope>NUCLEOTIDE SEQUENCE [LARGE SCALE GENOMIC DNA]</scope>
    <source>
        <strain evidence="5 6">DCY99</strain>
        <plasmid evidence="6">Plasmid</plasmid>
    </source>
</reference>
<name>A0A1B3ZIP4_9SPHN</name>
<dbReference type="PROSITE" id="PS50112">
    <property type="entry name" value="PAS"/>
    <property type="match status" value="1"/>
</dbReference>
<dbReference type="GO" id="GO:0006935">
    <property type="term" value="P:chemotaxis"/>
    <property type="evidence" value="ECO:0007669"/>
    <property type="project" value="InterPro"/>
</dbReference>
<dbReference type="KEGG" id="span:AWL63_23060"/>
<dbReference type="SUPFAM" id="SSF55785">
    <property type="entry name" value="PYP-like sensor domain (PAS domain)"/>
    <property type="match status" value="1"/>
</dbReference>
<feature type="domain" description="Methyl-accepting transducer" evidence="2">
    <location>
        <begin position="154"/>
        <end position="222"/>
    </location>
</feature>
<dbReference type="Gene3D" id="1.10.287.950">
    <property type="entry name" value="Methyl-accepting chemotaxis protein"/>
    <property type="match status" value="1"/>
</dbReference>
<evidence type="ECO:0008006" key="7">
    <source>
        <dbReference type="Google" id="ProtNLM"/>
    </source>
</evidence>
<dbReference type="GO" id="GO:0004888">
    <property type="term" value="F:transmembrane signaling receptor activity"/>
    <property type="evidence" value="ECO:0007669"/>
    <property type="project" value="InterPro"/>
</dbReference>
<gene>
    <name evidence="5" type="ORF">AWL63_23060</name>
</gene>
<dbReference type="Gene3D" id="3.30.450.20">
    <property type="entry name" value="PAS domain"/>
    <property type="match status" value="1"/>
</dbReference>
<dbReference type="CDD" id="cd00130">
    <property type="entry name" value="PAS"/>
    <property type="match status" value="1"/>
</dbReference>
<dbReference type="PROSITE" id="PS50111">
    <property type="entry name" value="CHEMOTAXIS_TRANSDUC_2"/>
    <property type="match status" value="1"/>
</dbReference>
<dbReference type="InterPro" id="IPR000014">
    <property type="entry name" value="PAS"/>
</dbReference>